<gene>
    <name evidence="1" type="ORF">SMRZ_LOCUS19634</name>
</gene>
<sequence length="76" mass="8820">MAIELNLVNVHLDKGLNHVLLIVYCLFCRCLHNDCIMIDKFDDLMTDDQLNTNLLLNVLTIMIRITKKYAIISQVE</sequence>
<evidence type="ECO:0000313" key="2">
    <source>
        <dbReference type="Proteomes" id="UP000277204"/>
    </source>
</evidence>
<keyword evidence="2" id="KW-1185">Reference proteome</keyword>
<proteinExistence type="predicted"/>
<evidence type="ECO:0000313" key="1">
    <source>
        <dbReference type="EMBL" id="VDP32335.1"/>
    </source>
</evidence>
<protein>
    <submittedName>
        <fullName evidence="1">Uncharacterized protein</fullName>
    </submittedName>
</protein>
<dbReference type="AlphaFoldDB" id="A0A3P8DKZ0"/>
<organism evidence="1 2">
    <name type="scientific">Schistosoma margrebowiei</name>
    <dbReference type="NCBI Taxonomy" id="48269"/>
    <lineage>
        <taxon>Eukaryota</taxon>
        <taxon>Metazoa</taxon>
        <taxon>Spiralia</taxon>
        <taxon>Lophotrochozoa</taxon>
        <taxon>Platyhelminthes</taxon>
        <taxon>Trematoda</taxon>
        <taxon>Digenea</taxon>
        <taxon>Strigeidida</taxon>
        <taxon>Schistosomatoidea</taxon>
        <taxon>Schistosomatidae</taxon>
        <taxon>Schistosoma</taxon>
    </lineage>
</organism>
<dbReference type="Proteomes" id="UP000277204">
    <property type="component" value="Unassembled WGS sequence"/>
</dbReference>
<accession>A0A3P8DKZ0</accession>
<name>A0A3P8DKZ0_9TREM</name>
<dbReference type="EMBL" id="UZAI01018027">
    <property type="protein sequence ID" value="VDP32335.1"/>
    <property type="molecule type" value="Genomic_DNA"/>
</dbReference>
<reference evidence="1 2" key="1">
    <citation type="submission" date="2018-11" db="EMBL/GenBank/DDBJ databases">
        <authorList>
            <consortium name="Pathogen Informatics"/>
        </authorList>
    </citation>
    <scope>NUCLEOTIDE SEQUENCE [LARGE SCALE GENOMIC DNA]</scope>
    <source>
        <strain evidence="1 2">Zambia</strain>
    </source>
</reference>